<dbReference type="EMBL" id="JAYMYR010000008">
    <property type="protein sequence ID" value="KAK7348703.1"/>
    <property type="molecule type" value="Genomic_DNA"/>
</dbReference>
<reference evidence="2 3" key="1">
    <citation type="submission" date="2024-01" db="EMBL/GenBank/DDBJ databases">
        <title>The genomes of 5 underutilized Papilionoideae crops provide insights into root nodulation and disease resistanc.</title>
        <authorList>
            <person name="Jiang F."/>
        </authorList>
    </citation>
    <scope>NUCLEOTIDE SEQUENCE [LARGE SCALE GENOMIC DNA]</scope>
    <source>
        <strain evidence="2">JINMINGXINNONG_FW02</strain>
        <tissue evidence="2">Leaves</tissue>
    </source>
</reference>
<feature type="region of interest" description="Disordered" evidence="1">
    <location>
        <begin position="57"/>
        <end position="81"/>
    </location>
</feature>
<sequence>MSKGFDFWLSLERHLWWILRWPTLEKVICRIWPNFPRLILPKKLEVGTSMMKIFQEMPNNSSTSPNELDVSQGTRGTMQKTPAPQQLLREDWWLRRRPPSGLAAQYLQESFTMGRVIKHTSARTSIHHDVGF</sequence>
<protein>
    <submittedName>
        <fullName evidence="2">Uncharacterized protein</fullName>
    </submittedName>
</protein>
<name>A0AAN9MBC6_PHACN</name>
<dbReference type="Proteomes" id="UP001374584">
    <property type="component" value="Unassembled WGS sequence"/>
</dbReference>
<evidence type="ECO:0000256" key="1">
    <source>
        <dbReference type="SAM" id="MobiDB-lite"/>
    </source>
</evidence>
<proteinExistence type="predicted"/>
<organism evidence="2 3">
    <name type="scientific">Phaseolus coccineus</name>
    <name type="common">Scarlet runner bean</name>
    <name type="synonym">Phaseolus multiflorus</name>
    <dbReference type="NCBI Taxonomy" id="3886"/>
    <lineage>
        <taxon>Eukaryota</taxon>
        <taxon>Viridiplantae</taxon>
        <taxon>Streptophyta</taxon>
        <taxon>Embryophyta</taxon>
        <taxon>Tracheophyta</taxon>
        <taxon>Spermatophyta</taxon>
        <taxon>Magnoliopsida</taxon>
        <taxon>eudicotyledons</taxon>
        <taxon>Gunneridae</taxon>
        <taxon>Pentapetalae</taxon>
        <taxon>rosids</taxon>
        <taxon>fabids</taxon>
        <taxon>Fabales</taxon>
        <taxon>Fabaceae</taxon>
        <taxon>Papilionoideae</taxon>
        <taxon>50 kb inversion clade</taxon>
        <taxon>NPAAA clade</taxon>
        <taxon>indigoferoid/millettioid clade</taxon>
        <taxon>Phaseoleae</taxon>
        <taxon>Phaseolus</taxon>
    </lineage>
</organism>
<keyword evidence="3" id="KW-1185">Reference proteome</keyword>
<accession>A0AAN9MBC6</accession>
<dbReference type="AlphaFoldDB" id="A0AAN9MBC6"/>
<comment type="caution">
    <text evidence="2">The sequence shown here is derived from an EMBL/GenBank/DDBJ whole genome shotgun (WGS) entry which is preliminary data.</text>
</comment>
<evidence type="ECO:0000313" key="3">
    <source>
        <dbReference type="Proteomes" id="UP001374584"/>
    </source>
</evidence>
<evidence type="ECO:0000313" key="2">
    <source>
        <dbReference type="EMBL" id="KAK7348703.1"/>
    </source>
</evidence>
<gene>
    <name evidence="2" type="ORF">VNO80_23324</name>
</gene>